<feature type="transmembrane region" description="Helical" evidence="6">
    <location>
        <begin position="46"/>
        <end position="64"/>
    </location>
</feature>
<feature type="transmembrane region" description="Helical" evidence="6">
    <location>
        <begin position="221"/>
        <end position="242"/>
    </location>
</feature>
<feature type="transmembrane region" description="Helical" evidence="6">
    <location>
        <begin position="262"/>
        <end position="288"/>
    </location>
</feature>
<evidence type="ECO:0000256" key="2">
    <source>
        <dbReference type="ARBA" id="ARBA00022475"/>
    </source>
</evidence>
<dbReference type="RefSeq" id="WP_135350107.1">
    <property type="nucleotide sequence ID" value="NZ_SRJD01000040.1"/>
</dbReference>
<feature type="transmembrane region" description="Helical" evidence="6">
    <location>
        <begin position="148"/>
        <end position="168"/>
    </location>
</feature>
<dbReference type="PIRSF" id="PIRSF006060">
    <property type="entry name" value="AA_transporter"/>
    <property type="match status" value="1"/>
</dbReference>
<keyword evidence="3 6" id="KW-0812">Transmembrane</keyword>
<keyword evidence="8" id="KW-1185">Reference proteome</keyword>
<keyword evidence="4 6" id="KW-1133">Transmembrane helix</keyword>
<sequence>MNNKMRPTIRLPQAIALYIGAVLGAGILIVPGLAADIAGPSSIIDWAAMLILSLPLAMCMAYLAHQYPNSGGVSHFVTLAFGEQAGSVTGWFFLMSVPIGAPVAALAGSGYISTAFGWPESVRVFIACMVLLSALYLNYVGMRLAGKIQVAVVAGIVAVLILAIIGALPHVKAANFEPFMTHGISGIGAASTILFWCFIGWEAVSHLAEEFVNPQKDVIRATLIAAVLIGLLYFLSALAVIGTDSFHSPSQAALVVIAKKSFGTPGAVLVGLSSLLICLATVVAYIGAASRLARSLSIHGHAPAWLGITSARYETPIGGLAFLAVGFFIIISLYVFQIFSLTQLIQLPNATFLLNYLGGCAAGVVLFKADRKRRSISLISLIATIAMCLFLGAAILYPIAIALIIFFRKMLSRSTVS</sequence>
<dbReference type="Gene3D" id="1.20.1740.10">
    <property type="entry name" value="Amino acid/polyamine transporter I"/>
    <property type="match status" value="1"/>
</dbReference>
<feature type="transmembrane region" description="Helical" evidence="6">
    <location>
        <begin position="379"/>
        <end position="407"/>
    </location>
</feature>
<feature type="transmembrane region" description="Helical" evidence="6">
    <location>
        <begin position="180"/>
        <end position="201"/>
    </location>
</feature>
<dbReference type="InterPro" id="IPR002293">
    <property type="entry name" value="AA/rel_permease1"/>
</dbReference>
<dbReference type="GO" id="GO:0022857">
    <property type="term" value="F:transmembrane transporter activity"/>
    <property type="evidence" value="ECO:0007669"/>
    <property type="project" value="InterPro"/>
</dbReference>
<dbReference type="GO" id="GO:0005886">
    <property type="term" value="C:plasma membrane"/>
    <property type="evidence" value="ECO:0007669"/>
    <property type="project" value="UniProtKB-SubCell"/>
</dbReference>
<organism evidence="7 8">
    <name type="scientific">Sporolactobacillus shoreae</name>
    <dbReference type="NCBI Taxonomy" id="1465501"/>
    <lineage>
        <taxon>Bacteria</taxon>
        <taxon>Bacillati</taxon>
        <taxon>Bacillota</taxon>
        <taxon>Bacilli</taxon>
        <taxon>Bacillales</taxon>
        <taxon>Sporolactobacillaceae</taxon>
        <taxon>Sporolactobacillus</taxon>
    </lineage>
</organism>
<comment type="subcellular location">
    <subcellularLocation>
        <location evidence="1">Cell membrane</location>
        <topology evidence="1">Multi-pass membrane protein</topology>
    </subcellularLocation>
</comment>
<feature type="transmembrane region" description="Helical" evidence="6">
    <location>
        <begin position="91"/>
        <end position="112"/>
    </location>
</feature>
<dbReference type="InterPro" id="IPR050367">
    <property type="entry name" value="APC_superfamily"/>
</dbReference>
<gene>
    <name evidence="7" type="ORF">E4665_17605</name>
</gene>
<comment type="caution">
    <text evidence="7">The sequence shown here is derived from an EMBL/GenBank/DDBJ whole genome shotgun (WGS) entry which is preliminary data.</text>
</comment>
<feature type="transmembrane region" description="Helical" evidence="6">
    <location>
        <begin position="345"/>
        <end position="367"/>
    </location>
</feature>
<dbReference type="Proteomes" id="UP000298347">
    <property type="component" value="Unassembled WGS sequence"/>
</dbReference>
<evidence type="ECO:0000256" key="6">
    <source>
        <dbReference type="SAM" id="Phobius"/>
    </source>
</evidence>
<accession>A0A4Z0GH48</accession>
<dbReference type="PANTHER" id="PTHR42770:SF13">
    <property type="entry name" value="L-METHIONINE_BRANCHED-CHAIN AMINO ACID EXPORTER YJEH"/>
    <property type="match status" value="1"/>
</dbReference>
<dbReference type="Pfam" id="PF13520">
    <property type="entry name" value="AA_permease_2"/>
    <property type="match status" value="1"/>
</dbReference>
<keyword evidence="2" id="KW-1003">Cell membrane</keyword>
<dbReference type="AlphaFoldDB" id="A0A4Z0GH48"/>
<feature type="transmembrane region" description="Helical" evidence="6">
    <location>
        <begin position="320"/>
        <end position="339"/>
    </location>
</feature>
<evidence type="ECO:0000256" key="3">
    <source>
        <dbReference type="ARBA" id="ARBA00022692"/>
    </source>
</evidence>
<feature type="transmembrane region" description="Helical" evidence="6">
    <location>
        <begin position="124"/>
        <end position="141"/>
    </location>
</feature>
<protein>
    <submittedName>
        <fullName evidence="7">Amino acid permease</fullName>
    </submittedName>
</protein>
<reference evidence="7 8" key="1">
    <citation type="journal article" date="2015" name="Int. J. Syst. Evol. Microbiol.">
        <title>Sporolactobacillus shoreae sp. nov. and Sporolactobacillus spathodeae sp. nov., two spore-forming lactic acid bacteria isolated from tree barks in Thailand.</title>
        <authorList>
            <person name="Thamacharoensuk T."/>
            <person name="Kitahara M."/>
            <person name="Ohkuma M."/>
            <person name="Thongchul N."/>
            <person name="Tanasupawat S."/>
        </authorList>
    </citation>
    <scope>NUCLEOTIDE SEQUENCE [LARGE SCALE GENOMIC DNA]</scope>
    <source>
        <strain evidence="7 8">BK92</strain>
    </source>
</reference>
<dbReference type="PANTHER" id="PTHR42770">
    <property type="entry name" value="AMINO ACID TRANSPORTER-RELATED"/>
    <property type="match status" value="1"/>
</dbReference>
<keyword evidence="5 6" id="KW-0472">Membrane</keyword>
<dbReference type="EMBL" id="SRJD01000040">
    <property type="protein sequence ID" value="TGA95738.1"/>
    <property type="molecule type" value="Genomic_DNA"/>
</dbReference>
<dbReference type="OrthoDB" id="178667at2"/>
<feature type="transmembrane region" description="Helical" evidence="6">
    <location>
        <begin position="15"/>
        <end position="34"/>
    </location>
</feature>
<evidence type="ECO:0000256" key="4">
    <source>
        <dbReference type="ARBA" id="ARBA00022989"/>
    </source>
</evidence>
<evidence type="ECO:0000256" key="1">
    <source>
        <dbReference type="ARBA" id="ARBA00004651"/>
    </source>
</evidence>
<evidence type="ECO:0000313" key="8">
    <source>
        <dbReference type="Proteomes" id="UP000298347"/>
    </source>
</evidence>
<evidence type="ECO:0000313" key="7">
    <source>
        <dbReference type="EMBL" id="TGA95738.1"/>
    </source>
</evidence>
<proteinExistence type="predicted"/>
<name>A0A4Z0GH48_9BACL</name>
<evidence type="ECO:0000256" key="5">
    <source>
        <dbReference type="ARBA" id="ARBA00023136"/>
    </source>
</evidence>